<reference evidence="7" key="1">
    <citation type="submission" date="2023-06" db="EMBL/GenBank/DDBJ databases">
        <title>Genomic of Parafulvivirga corallium.</title>
        <authorList>
            <person name="Wang G."/>
        </authorList>
    </citation>
    <scope>NUCLEOTIDE SEQUENCE</scope>
    <source>
        <strain evidence="7">BMA10</strain>
    </source>
</reference>
<comment type="subcellular location">
    <subcellularLocation>
        <location evidence="1">Cell membrane</location>
        <topology evidence="1">Multi-pass membrane protein</topology>
    </subcellularLocation>
</comment>
<keyword evidence="5 6" id="KW-0472">Membrane</keyword>
<evidence type="ECO:0000313" key="8">
    <source>
        <dbReference type="Proteomes" id="UP001172082"/>
    </source>
</evidence>
<evidence type="ECO:0000256" key="3">
    <source>
        <dbReference type="ARBA" id="ARBA00022692"/>
    </source>
</evidence>
<feature type="transmembrane region" description="Helical" evidence="6">
    <location>
        <begin position="123"/>
        <end position="141"/>
    </location>
</feature>
<dbReference type="PANTHER" id="PTHR30250">
    <property type="entry name" value="PST FAMILY PREDICTED COLANIC ACID TRANSPORTER"/>
    <property type="match status" value="1"/>
</dbReference>
<name>A0ABT8KIY7_9BACT</name>
<feature type="transmembrane region" description="Helical" evidence="6">
    <location>
        <begin position="391"/>
        <end position="410"/>
    </location>
</feature>
<sequence>MSLVKKIIENRHFLALATHGFAALFGLVTFMTIARVYDKADFGQWVLYLTGYSFVEMFKEGVISSALVKFLSGTDLPNKKRIVGSSWTLSLIITFSLATLVYLIFLMFPVPIETFGLTLFFKWYPFLSIAILPLNYAAWIFQAEQKFDKILGIRLWSSGFFLSLVLSNLYFRLSVESIVIMHIASNCLISFVVMIKGWSGLSFLSKSNKNDINKLFGFGKYSLGTLIGTNLLKNADTFLISIFLGPVFVALYSVPLRLTELIEMPLRSLVSTALPKLAAASNQNRKKNVEQIFRQYAGILTVLFIPFMVMAFLFAEELVLLAGGEKYLESANIFRIFCIYGLFLSIDRFTGVTLDAINRPKYNLIKVIWMAGANIMGDILVIMLFEELWLVALVTILNVLVGVVMGFRFLKREISVDFFDILRTGWQECYGTYKTYFGTLFTKSKI</sequence>
<evidence type="ECO:0000256" key="6">
    <source>
        <dbReference type="SAM" id="Phobius"/>
    </source>
</evidence>
<dbReference type="EMBL" id="JAUJEA010000001">
    <property type="protein sequence ID" value="MDN5200204.1"/>
    <property type="molecule type" value="Genomic_DNA"/>
</dbReference>
<keyword evidence="8" id="KW-1185">Reference proteome</keyword>
<dbReference type="InterPro" id="IPR050833">
    <property type="entry name" value="Poly_Biosynth_Transport"/>
</dbReference>
<comment type="caution">
    <text evidence="7">The sequence shown here is derived from an EMBL/GenBank/DDBJ whole genome shotgun (WGS) entry which is preliminary data.</text>
</comment>
<dbReference type="Pfam" id="PF13440">
    <property type="entry name" value="Polysacc_synt_3"/>
    <property type="match status" value="1"/>
</dbReference>
<organism evidence="7 8">
    <name type="scientific">Splendidivirga corallicola</name>
    <dbReference type="NCBI Taxonomy" id="3051826"/>
    <lineage>
        <taxon>Bacteria</taxon>
        <taxon>Pseudomonadati</taxon>
        <taxon>Bacteroidota</taxon>
        <taxon>Cytophagia</taxon>
        <taxon>Cytophagales</taxon>
        <taxon>Splendidivirgaceae</taxon>
        <taxon>Splendidivirga</taxon>
    </lineage>
</organism>
<accession>A0ABT8KIY7</accession>
<dbReference type="Proteomes" id="UP001172082">
    <property type="component" value="Unassembled WGS sequence"/>
</dbReference>
<proteinExistence type="predicted"/>
<keyword evidence="3 6" id="KW-0812">Transmembrane</keyword>
<feature type="transmembrane region" description="Helical" evidence="6">
    <location>
        <begin position="327"/>
        <end position="346"/>
    </location>
</feature>
<keyword evidence="4 6" id="KW-1133">Transmembrane helix</keyword>
<evidence type="ECO:0000256" key="2">
    <source>
        <dbReference type="ARBA" id="ARBA00022475"/>
    </source>
</evidence>
<evidence type="ECO:0000256" key="1">
    <source>
        <dbReference type="ARBA" id="ARBA00004651"/>
    </source>
</evidence>
<feature type="transmembrane region" description="Helical" evidence="6">
    <location>
        <begin position="367"/>
        <end position="385"/>
    </location>
</feature>
<feature type="transmembrane region" description="Helical" evidence="6">
    <location>
        <begin position="89"/>
        <end position="111"/>
    </location>
</feature>
<feature type="transmembrane region" description="Helical" evidence="6">
    <location>
        <begin position="296"/>
        <end position="315"/>
    </location>
</feature>
<dbReference type="RefSeq" id="WP_346750230.1">
    <property type="nucleotide sequence ID" value="NZ_JAUJEA010000001.1"/>
</dbReference>
<evidence type="ECO:0000313" key="7">
    <source>
        <dbReference type="EMBL" id="MDN5200204.1"/>
    </source>
</evidence>
<evidence type="ECO:0000256" key="4">
    <source>
        <dbReference type="ARBA" id="ARBA00022989"/>
    </source>
</evidence>
<feature type="transmembrane region" description="Helical" evidence="6">
    <location>
        <begin position="238"/>
        <end position="258"/>
    </location>
</feature>
<dbReference type="PANTHER" id="PTHR30250:SF11">
    <property type="entry name" value="O-ANTIGEN TRANSPORTER-RELATED"/>
    <property type="match status" value="1"/>
</dbReference>
<feature type="transmembrane region" description="Helical" evidence="6">
    <location>
        <begin position="153"/>
        <end position="171"/>
    </location>
</feature>
<evidence type="ECO:0000256" key="5">
    <source>
        <dbReference type="ARBA" id="ARBA00023136"/>
    </source>
</evidence>
<feature type="transmembrane region" description="Helical" evidence="6">
    <location>
        <begin position="12"/>
        <end position="33"/>
    </location>
</feature>
<keyword evidence="2" id="KW-1003">Cell membrane</keyword>
<gene>
    <name evidence="7" type="ORF">QQ008_02500</name>
</gene>
<feature type="transmembrane region" description="Helical" evidence="6">
    <location>
        <begin position="177"/>
        <end position="195"/>
    </location>
</feature>
<protein>
    <submittedName>
        <fullName evidence="7">Oligosaccharide flippase family protein</fullName>
    </submittedName>
</protein>